<evidence type="ECO:0000256" key="1">
    <source>
        <dbReference type="ARBA" id="ARBA00022737"/>
    </source>
</evidence>
<dbReference type="PANTHER" id="PTHR24171:SF9">
    <property type="entry name" value="ANKYRIN REPEAT DOMAIN-CONTAINING PROTEIN 39"/>
    <property type="match status" value="1"/>
</dbReference>
<comment type="caution">
    <text evidence="6">The sequence shown here is derived from an EMBL/GenBank/DDBJ whole genome shotgun (WGS) entry which is preliminary data.</text>
</comment>
<sequence>MAMPFTLRVTFLLLTLSVCAKASLMEALRNQDLKKVEKFSGSDQELNEKDKDGRTPLIWAICYQDTAMVKAILAKEPDLNAQDKSGWSALIWAARYSNMEMIRDLVDAGAATELRDNLGETALFVVAANGNAAGANVLLRHGAQAEVIRHDGKTALQRAQDKLRSCGHAKYCHRYDKVIQVLEATTPKGWDLFKARVSTHSFQKKMGASVLASLLIGLLWGAFHQAQAQNVNLGPRKLALKTIAKRAKLRTAMRAMEVVACVLLPLGVAMLWVSATAFAPVYLVIYILPRLFEVGARCLRHPILLLASCDYGRLCSAGTPRILATAFFLFLAAQMPRDCDEEIEYGVFGYQFQQGKAFAKMTGWMVGKDGLPPMINKAASMFVCPAHNRMPSTMKWTYWSFLRLMWCISAVWLITSVMQMLRVLTLETPVNESEEGLAEELEGTLALTSAAEEVEQVVIKTPDGEVQVKAEKWLVFVPPGGIYFNIGMAIMDGVVLDFISIFNLIMAGQFYFASLSAFIVLSSTVAEFFVAWRYEKLWQEPRKSVLKGITTDPILRLLEIESAFEAPFSFALTCYSWNFAIRNWFSLCSGMFTLLLGILSLGDSIVWAEDLDLYRTKFKGASRPYRKVDAASLLRESEEPT</sequence>
<evidence type="ECO:0000256" key="2">
    <source>
        <dbReference type="ARBA" id="ARBA00023043"/>
    </source>
</evidence>
<dbReference type="PANTHER" id="PTHR24171">
    <property type="entry name" value="ANKYRIN REPEAT DOMAIN-CONTAINING PROTEIN 39-RELATED"/>
    <property type="match status" value="1"/>
</dbReference>
<evidence type="ECO:0000313" key="7">
    <source>
        <dbReference type="Proteomes" id="UP000604046"/>
    </source>
</evidence>
<feature type="transmembrane region" description="Helical" evidence="4">
    <location>
        <begin position="482"/>
        <end position="505"/>
    </location>
</feature>
<keyword evidence="4" id="KW-0812">Transmembrane</keyword>
<keyword evidence="7" id="KW-1185">Reference proteome</keyword>
<dbReference type="Gene3D" id="1.25.40.20">
    <property type="entry name" value="Ankyrin repeat-containing domain"/>
    <property type="match status" value="1"/>
</dbReference>
<feature type="transmembrane region" description="Helical" evidence="4">
    <location>
        <begin position="206"/>
        <end position="223"/>
    </location>
</feature>
<feature type="repeat" description="ANK" evidence="3">
    <location>
        <begin position="52"/>
        <end position="84"/>
    </location>
</feature>
<evidence type="ECO:0000256" key="3">
    <source>
        <dbReference type="PROSITE-ProRule" id="PRU00023"/>
    </source>
</evidence>
<dbReference type="Proteomes" id="UP000604046">
    <property type="component" value="Unassembled WGS sequence"/>
</dbReference>
<evidence type="ECO:0000256" key="4">
    <source>
        <dbReference type="SAM" id="Phobius"/>
    </source>
</evidence>
<dbReference type="OrthoDB" id="441450at2759"/>
<evidence type="ECO:0000313" key="6">
    <source>
        <dbReference type="EMBL" id="CAE7287849.1"/>
    </source>
</evidence>
<name>A0A812N409_9DINO</name>
<feature type="chain" id="PRO_5032939944" evidence="5">
    <location>
        <begin position="23"/>
        <end position="641"/>
    </location>
</feature>
<evidence type="ECO:0000256" key="5">
    <source>
        <dbReference type="SAM" id="SignalP"/>
    </source>
</evidence>
<accession>A0A812N409</accession>
<dbReference type="InterPro" id="IPR036770">
    <property type="entry name" value="Ankyrin_rpt-contain_sf"/>
</dbReference>
<feature type="repeat" description="ANK" evidence="3">
    <location>
        <begin position="85"/>
        <end position="117"/>
    </location>
</feature>
<keyword evidence="4" id="KW-0472">Membrane</keyword>
<keyword evidence="2 3" id="KW-0040">ANK repeat</keyword>
<dbReference type="EMBL" id="CAJNDS010001891">
    <property type="protein sequence ID" value="CAE7287849.1"/>
    <property type="molecule type" value="Genomic_DNA"/>
</dbReference>
<keyword evidence="4" id="KW-1133">Transmembrane helix</keyword>
<dbReference type="Pfam" id="PF12796">
    <property type="entry name" value="Ank_2"/>
    <property type="match status" value="1"/>
</dbReference>
<dbReference type="SUPFAM" id="SSF48403">
    <property type="entry name" value="Ankyrin repeat"/>
    <property type="match status" value="1"/>
</dbReference>
<proteinExistence type="predicted"/>
<dbReference type="SMART" id="SM00248">
    <property type="entry name" value="ANK"/>
    <property type="match status" value="3"/>
</dbReference>
<dbReference type="AlphaFoldDB" id="A0A812N409"/>
<gene>
    <name evidence="6" type="primary">Notch2</name>
    <name evidence="6" type="ORF">SNAT2548_LOCUS15211</name>
</gene>
<feature type="transmembrane region" description="Helical" evidence="4">
    <location>
        <begin position="396"/>
        <end position="414"/>
    </location>
</feature>
<feature type="transmembrane region" description="Helical" evidence="4">
    <location>
        <begin position="255"/>
        <end position="288"/>
    </location>
</feature>
<feature type="transmembrane region" description="Helical" evidence="4">
    <location>
        <begin position="511"/>
        <end position="532"/>
    </location>
</feature>
<feature type="signal peptide" evidence="5">
    <location>
        <begin position="1"/>
        <end position="22"/>
    </location>
</feature>
<organism evidence="6 7">
    <name type="scientific">Symbiodinium natans</name>
    <dbReference type="NCBI Taxonomy" id="878477"/>
    <lineage>
        <taxon>Eukaryota</taxon>
        <taxon>Sar</taxon>
        <taxon>Alveolata</taxon>
        <taxon>Dinophyceae</taxon>
        <taxon>Suessiales</taxon>
        <taxon>Symbiodiniaceae</taxon>
        <taxon>Symbiodinium</taxon>
    </lineage>
</organism>
<dbReference type="InterPro" id="IPR002110">
    <property type="entry name" value="Ankyrin_rpt"/>
</dbReference>
<feature type="transmembrane region" description="Helical" evidence="4">
    <location>
        <begin position="584"/>
        <end position="608"/>
    </location>
</feature>
<keyword evidence="1" id="KW-0677">Repeat</keyword>
<protein>
    <submittedName>
        <fullName evidence="6">Notch2 protein</fullName>
    </submittedName>
</protein>
<dbReference type="PROSITE" id="PS50297">
    <property type="entry name" value="ANK_REP_REGION"/>
    <property type="match status" value="1"/>
</dbReference>
<keyword evidence="5" id="KW-0732">Signal</keyword>
<reference evidence="6" key="1">
    <citation type="submission" date="2021-02" db="EMBL/GenBank/DDBJ databases">
        <authorList>
            <person name="Dougan E. K."/>
            <person name="Rhodes N."/>
            <person name="Thang M."/>
            <person name="Chan C."/>
        </authorList>
    </citation>
    <scope>NUCLEOTIDE SEQUENCE</scope>
</reference>
<dbReference type="PROSITE" id="PS50088">
    <property type="entry name" value="ANK_REPEAT"/>
    <property type="match status" value="2"/>
</dbReference>